<dbReference type="InterPro" id="IPR029058">
    <property type="entry name" value="AB_hydrolase_fold"/>
</dbReference>
<evidence type="ECO:0008006" key="4">
    <source>
        <dbReference type="Google" id="ProtNLM"/>
    </source>
</evidence>
<dbReference type="Proteomes" id="UP001162162">
    <property type="component" value="Unassembled WGS sequence"/>
</dbReference>
<dbReference type="Gene3D" id="3.40.50.1820">
    <property type="entry name" value="alpha/beta hydrolase"/>
    <property type="match status" value="1"/>
</dbReference>
<keyword evidence="1" id="KW-0472">Membrane</keyword>
<dbReference type="GO" id="GO:0006660">
    <property type="term" value="P:phosphatidylserine catabolic process"/>
    <property type="evidence" value="ECO:0007669"/>
    <property type="project" value="TreeGrafter"/>
</dbReference>
<keyword evidence="1" id="KW-1133">Transmembrane helix</keyword>
<dbReference type="GO" id="GO:0004622">
    <property type="term" value="F:phosphatidylcholine lysophospholipase activity"/>
    <property type="evidence" value="ECO:0007669"/>
    <property type="project" value="TreeGrafter"/>
</dbReference>
<gene>
    <name evidence="2" type="ORF">NQ318_013304</name>
</gene>
<dbReference type="AlphaFoldDB" id="A0AAV8Y0W8"/>
<dbReference type="GO" id="GO:0005789">
    <property type="term" value="C:endoplasmic reticulum membrane"/>
    <property type="evidence" value="ECO:0007669"/>
    <property type="project" value="TreeGrafter"/>
</dbReference>
<keyword evidence="1" id="KW-0812">Transmembrane</keyword>
<sequence>MLGINNNNRYNDYYLVNDLDMDEIGFDERPKKRCSRRCKIVLITVFLCTLAIIFLIIFVGLPLIFMNFITIQRILIFTHFNLQTTEEYFETYRLPAFKNKYITVKDLDGSTNQSLGAWQMLPVELAYKALHDEYFDYEKALLNSNYSVLIYFHGTGEDRSDNIRQYQLFRYYFHVIAFDYRSKYLYNYNQLWLRPLNTVFAEGLLSEKEVVNDCVQLYKWVLNKTNSPIYIWGHSLGSALATSTVAELENSKIYSKGLILESAFTSLHDELYVHPYGKIFSWLPWFAVTILNPLHKNGFIFNTASNILNISCPIMILHAQDDSIVPYQFGEKLYEIASNRSEEAHNTTFFYMFNKTLDYNHFFHLPGSISCILYNGLLDCCGKR</sequence>
<protein>
    <recommendedName>
        <fullName evidence="4">Acylglycerol lipase</fullName>
    </recommendedName>
</protein>
<evidence type="ECO:0000313" key="2">
    <source>
        <dbReference type="EMBL" id="KAJ8944122.1"/>
    </source>
</evidence>
<dbReference type="PANTHER" id="PTHR12277:SF194">
    <property type="entry name" value="FI04476P"/>
    <property type="match status" value="1"/>
</dbReference>
<accession>A0AAV8Y0W8</accession>
<dbReference type="EMBL" id="JAPWTK010000266">
    <property type="protein sequence ID" value="KAJ8944122.1"/>
    <property type="molecule type" value="Genomic_DNA"/>
</dbReference>
<name>A0AAV8Y0W8_9CUCU</name>
<feature type="transmembrane region" description="Helical" evidence="1">
    <location>
        <begin position="40"/>
        <end position="65"/>
    </location>
</feature>
<comment type="caution">
    <text evidence="2">The sequence shown here is derived from an EMBL/GenBank/DDBJ whole genome shotgun (WGS) entry which is preliminary data.</text>
</comment>
<keyword evidence="3" id="KW-1185">Reference proteome</keyword>
<reference evidence="2" key="1">
    <citation type="journal article" date="2023" name="Insect Mol. Biol.">
        <title>Genome sequencing provides insights into the evolution of gene families encoding plant cell wall-degrading enzymes in longhorned beetles.</title>
        <authorList>
            <person name="Shin N.R."/>
            <person name="Okamura Y."/>
            <person name="Kirsch R."/>
            <person name="Pauchet Y."/>
        </authorList>
    </citation>
    <scope>NUCLEOTIDE SEQUENCE</scope>
    <source>
        <strain evidence="2">AMC_N1</strain>
    </source>
</reference>
<proteinExistence type="predicted"/>
<evidence type="ECO:0000256" key="1">
    <source>
        <dbReference type="SAM" id="Phobius"/>
    </source>
</evidence>
<dbReference type="GO" id="GO:0052651">
    <property type="term" value="P:monoacylglycerol catabolic process"/>
    <property type="evidence" value="ECO:0007669"/>
    <property type="project" value="TreeGrafter"/>
</dbReference>
<dbReference type="GO" id="GO:0047372">
    <property type="term" value="F:monoacylglycerol lipase activity"/>
    <property type="evidence" value="ECO:0007669"/>
    <property type="project" value="TreeGrafter"/>
</dbReference>
<dbReference type="SUPFAM" id="SSF53474">
    <property type="entry name" value="alpha/beta-Hydrolases"/>
    <property type="match status" value="1"/>
</dbReference>
<evidence type="ECO:0000313" key="3">
    <source>
        <dbReference type="Proteomes" id="UP001162162"/>
    </source>
</evidence>
<organism evidence="2 3">
    <name type="scientific">Aromia moschata</name>
    <dbReference type="NCBI Taxonomy" id="1265417"/>
    <lineage>
        <taxon>Eukaryota</taxon>
        <taxon>Metazoa</taxon>
        <taxon>Ecdysozoa</taxon>
        <taxon>Arthropoda</taxon>
        <taxon>Hexapoda</taxon>
        <taxon>Insecta</taxon>
        <taxon>Pterygota</taxon>
        <taxon>Neoptera</taxon>
        <taxon>Endopterygota</taxon>
        <taxon>Coleoptera</taxon>
        <taxon>Polyphaga</taxon>
        <taxon>Cucujiformia</taxon>
        <taxon>Chrysomeloidea</taxon>
        <taxon>Cerambycidae</taxon>
        <taxon>Cerambycinae</taxon>
        <taxon>Callichromatini</taxon>
        <taxon>Aromia</taxon>
    </lineage>
</organism>
<dbReference type="PANTHER" id="PTHR12277">
    <property type="entry name" value="ALPHA/BETA HYDROLASE DOMAIN-CONTAINING PROTEIN"/>
    <property type="match status" value="1"/>
</dbReference>